<comment type="caution">
    <text evidence="2">The sequence shown here is derived from an EMBL/GenBank/DDBJ whole genome shotgun (WGS) entry which is preliminary data.</text>
</comment>
<protein>
    <submittedName>
        <fullName evidence="2">YqcC family protein</fullName>
    </submittedName>
</protein>
<keyword evidence="3" id="KW-1185">Reference proteome</keyword>
<name>A0A3N9TFC4_9VIBR</name>
<organism evidence="2 3">
    <name type="scientific">Vibrio viridaestus</name>
    <dbReference type="NCBI Taxonomy" id="2487322"/>
    <lineage>
        <taxon>Bacteria</taxon>
        <taxon>Pseudomonadati</taxon>
        <taxon>Pseudomonadota</taxon>
        <taxon>Gammaproteobacteria</taxon>
        <taxon>Vibrionales</taxon>
        <taxon>Vibrionaceae</taxon>
        <taxon>Vibrio</taxon>
    </lineage>
</organism>
<dbReference type="Pfam" id="PF04287">
    <property type="entry name" value="DUF446"/>
    <property type="match status" value="1"/>
</dbReference>
<dbReference type="PANTHER" id="PTHR39586">
    <property type="entry name" value="CYTOPLASMIC PROTEIN-RELATED"/>
    <property type="match status" value="1"/>
</dbReference>
<dbReference type="SUPFAM" id="SSF158452">
    <property type="entry name" value="YqcC-like"/>
    <property type="match status" value="1"/>
</dbReference>
<evidence type="ECO:0000259" key="1">
    <source>
        <dbReference type="Pfam" id="PF04287"/>
    </source>
</evidence>
<dbReference type="PIRSF" id="PIRSF006257">
    <property type="entry name" value="UCP006257"/>
    <property type="match status" value="1"/>
</dbReference>
<gene>
    <name evidence="2" type="ORF">EES38_14715</name>
</gene>
<proteinExistence type="predicted"/>
<dbReference type="RefSeq" id="WP_124937963.1">
    <property type="nucleotide sequence ID" value="NZ_RJVQ01000006.1"/>
</dbReference>
<dbReference type="InterPro" id="IPR023376">
    <property type="entry name" value="YqcC-like_dom"/>
</dbReference>
<dbReference type="AlphaFoldDB" id="A0A3N9TFC4"/>
<feature type="domain" description="YqcC-like" evidence="1">
    <location>
        <begin position="9"/>
        <end position="101"/>
    </location>
</feature>
<dbReference type="PANTHER" id="PTHR39586:SF1">
    <property type="entry name" value="CYTOPLASMIC PROTEIN"/>
    <property type="match status" value="1"/>
</dbReference>
<dbReference type="OrthoDB" id="8794567at2"/>
<reference evidence="2 3" key="1">
    <citation type="submission" date="2018-11" db="EMBL/GenBank/DDBJ databases">
        <title>Vibrio LJC006 sp. nov., isolated from seawater during the bloom of the enteromorpha.</title>
        <authorList>
            <person name="Liang J."/>
        </authorList>
    </citation>
    <scope>NUCLEOTIDE SEQUENCE [LARGE SCALE GENOMIC DNA]</scope>
    <source>
        <strain evidence="2 3">LJC006</strain>
    </source>
</reference>
<sequence length="107" mass="12211">MTSQYSTHIRDLLHNLRDELIAIGLWEQSPPDKEKLLSTTPFAMDTLAPHQWLQWIFIPKMFVAIDNRSVPKGFAVAPYFSECWKDNRDMSAVLVVLEEIDGASSSC</sequence>
<dbReference type="InterPro" id="IPR036814">
    <property type="entry name" value="YqcC-like_sf"/>
</dbReference>
<evidence type="ECO:0000313" key="3">
    <source>
        <dbReference type="Proteomes" id="UP000281112"/>
    </source>
</evidence>
<dbReference type="Gene3D" id="1.20.1440.40">
    <property type="entry name" value="YqcC-like"/>
    <property type="match status" value="1"/>
</dbReference>
<dbReference type="GO" id="GO:0044010">
    <property type="term" value="P:single-species biofilm formation"/>
    <property type="evidence" value="ECO:0007669"/>
    <property type="project" value="TreeGrafter"/>
</dbReference>
<dbReference type="InterPro" id="IPR007384">
    <property type="entry name" value="UCP006257"/>
</dbReference>
<dbReference type="Proteomes" id="UP000281112">
    <property type="component" value="Unassembled WGS sequence"/>
</dbReference>
<evidence type="ECO:0000313" key="2">
    <source>
        <dbReference type="EMBL" id="RQW62423.1"/>
    </source>
</evidence>
<dbReference type="EMBL" id="RJVQ01000006">
    <property type="protein sequence ID" value="RQW62423.1"/>
    <property type="molecule type" value="Genomic_DNA"/>
</dbReference>
<accession>A0A3N9TFC4</accession>